<protein>
    <recommendedName>
        <fullName evidence="3">DUF218 domain-containing protein</fullName>
    </recommendedName>
</protein>
<evidence type="ECO:0000313" key="2">
    <source>
        <dbReference type="Proteomes" id="UP000315133"/>
    </source>
</evidence>
<name>A0A543KJN9_9MICO</name>
<dbReference type="OrthoDB" id="4772924at2"/>
<organism evidence="1 2">
    <name type="scientific">Ornithinimicrobium humiphilum</name>
    <dbReference type="NCBI Taxonomy" id="125288"/>
    <lineage>
        <taxon>Bacteria</taxon>
        <taxon>Bacillati</taxon>
        <taxon>Actinomycetota</taxon>
        <taxon>Actinomycetes</taxon>
        <taxon>Micrococcales</taxon>
        <taxon>Ornithinimicrobiaceae</taxon>
        <taxon>Ornithinimicrobium</taxon>
    </lineage>
</organism>
<dbReference type="EMBL" id="VFPU01000001">
    <property type="protein sequence ID" value="TQM95291.1"/>
    <property type="molecule type" value="Genomic_DNA"/>
</dbReference>
<keyword evidence="2" id="KW-1185">Reference proteome</keyword>
<evidence type="ECO:0000313" key="1">
    <source>
        <dbReference type="EMBL" id="TQM95291.1"/>
    </source>
</evidence>
<sequence length="190" mass="20794">MTARRPRRRRGVLIAVAAALAVALAAWVVLCVDVLVHPEVDEVVPVDAAYVLGPVETRIEDTRAVLDRGVAPVLLATLSVDEDTGEAYATDHCGTRTELYEVRCVLPDPYTTQGEARTLAAEVQEHGWERVAVLTSTPHAARARMLMERCTDAEVLVWTVGDEPDGLGDWAKAFVYQSAAWVKTQLVRDC</sequence>
<proteinExistence type="predicted"/>
<reference evidence="1 2" key="1">
    <citation type="submission" date="2019-06" db="EMBL/GenBank/DDBJ databases">
        <title>Sequencing the genomes of 1000 actinobacteria strains.</title>
        <authorList>
            <person name="Klenk H.-P."/>
        </authorList>
    </citation>
    <scope>NUCLEOTIDE SEQUENCE [LARGE SCALE GENOMIC DNA]</scope>
    <source>
        <strain evidence="1 2">DSM 12362</strain>
    </source>
</reference>
<dbReference type="Proteomes" id="UP000315133">
    <property type="component" value="Unassembled WGS sequence"/>
</dbReference>
<evidence type="ECO:0008006" key="3">
    <source>
        <dbReference type="Google" id="ProtNLM"/>
    </source>
</evidence>
<gene>
    <name evidence="1" type="ORF">FB476_0130</name>
</gene>
<dbReference type="RefSeq" id="WP_141817072.1">
    <property type="nucleotide sequence ID" value="NZ_BAAAIL010000003.1"/>
</dbReference>
<dbReference type="AlphaFoldDB" id="A0A543KJN9"/>
<comment type="caution">
    <text evidence="1">The sequence shown here is derived from an EMBL/GenBank/DDBJ whole genome shotgun (WGS) entry which is preliminary data.</text>
</comment>
<accession>A0A543KJN9</accession>